<dbReference type="Gene3D" id="2.40.160.100">
    <property type="match status" value="1"/>
</dbReference>
<evidence type="ECO:0000313" key="4">
    <source>
        <dbReference type="Proteomes" id="UP001597205"/>
    </source>
</evidence>
<keyword evidence="1" id="KW-0732">Signal</keyword>
<sequence length="458" mass="51730">MVRLRLFGILLLLSNGIALAQDQPSFKPLRYNEDYSYLAKDSSRTFYEGLKYIPFSKQKSDSYLSVGGEARGQYFYIQNEDWGDSENDGDGYLLSRFLLHTDWRFSKNVRAFVQVQSSLASSRPITTPVEENPLDLHQAFVDVSAFDTDHSSMAFRVGRQELSYGSQRLISVRENPNNRQAFDAAKIMYKTKDVNLDLFYSHYVLAKKGVFDDGFNKDTRLWGAYSTFKSVPVLGGIDAYYLGFYKKSALFADVKGRELRHSVGSRVFGGLDSWNYDIEGLVQFGKLGSSKILAWTASINTTYSFDDIFLKPEIGLKAELISGDQGEKDRVGSFNALYPKGAYFGLAALIGPSNLAEFHPSINFQLAKDLEFSVDYDFFWRYSKADGIYGVNMVQIYDDGGSQNRHIGNQLIGALLYNPNRFLTLRGEFTWFQAGNYIKDVSAGKDIYISGLTAQVKF</sequence>
<feature type="domain" description="Alginate export" evidence="2">
    <location>
        <begin position="63"/>
        <end position="440"/>
    </location>
</feature>
<dbReference type="InterPro" id="IPR025388">
    <property type="entry name" value="Alginate_export_dom"/>
</dbReference>
<evidence type="ECO:0000259" key="2">
    <source>
        <dbReference type="Pfam" id="PF13372"/>
    </source>
</evidence>
<organism evidence="3 4">
    <name type="scientific">Sphingobacterium daejeonense</name>
    <dbReference type="NCBI Taxonomy" id="371142"/>
    <lineage>
        <taxon>Bacteria</taxon>
        <taxon>Pseudomonadati</taxon>
        <taxon>Bacteroidota</taxon>
        <taxon>Sphingobacteriia</taxon>
        <taxon>Sphingobacteriales</taxon>
        <taxon>Sphingobacteriaceae</taxon>
        <taxon>Sphingobacterium</taxon>
    </lineage>
</organism>
<gene>
    <name evidence="3" type="ORF">ACFQ2C_08990</name>
</gene>
<name>A0ABW3RKI0_9SPHI</name>
<keyword evidence="4" id="KW-1185">Reference proteome</keyword>
<feature type="chain" id="PRO_5047383505" evidence="1">
    <location>
        <begin position="21"/>
        <end position="458"/>
    </location>
</feature>
<dbReference type="RefSeq" id="WP_380895943.1">
    <property type="nucleotide sequence ID" value="NZ_JBHTKY010000011.1"/>
</dbReference>
<dbReference type="Proteomes" id="UP001597205">
    <property type="component" value="Unassembled WGS sequence"/>
</dbReference>
<dbReference type="InterPro" id="IPR053728">
    <property type="entry name" value="Alginate_Permeability_Chnl"/>
</dbReference>
<proteinExistence type="predicted"/>
<dbReference type="EMBL" id="JBHTKY010000011">
    <property type="protein sequence ID" value="MFD1165735.1"/>
    <property type="molecule type" value="Genomic_DNA"/>
</dbReference>
<feature type="signal peptide" evidence="1">
    <location>
        <begin position="1"/>
        <end position="20"/>
    </location>
</feature>
<evidence type="ECO:0000256" key="1">
    <source>
        <dbReference type="SAM" id="SignalP"/>
    </source>
</evidence>
<evidence type="ECO:0000313" key="3">
    <source>
        <dbReference type="EMBL" id="MFD1165735.1"/>
    </source>
</evidence>
<reference evidence="4" key="1">
    <citation type="journal article" date="2019" name="Int. J. Syst. Evol. Microbiol.">
        <title>The Global Catalogue of Microorganisms (GCM) 10K type strain sequencing project: providing services to taxonomists for standard genome sequencing and annotation.</title>
        <authorList>
            <consortium name="The Broad Institute Genomics Platform"/>
            <consortium name="The Broad Institute Genome Sequencing Center for Infectious Disease"/>
            <person name="Wu L."/>
            <person name="Ma J."/>
        </authorList>
    </citation>
    <scope>NUCLEOTIDE SEQUENCE [LARGE SCALE GENOMIC DNA]</scope>
    <source>
        <strain evidence="4">CCUG 52468</strain>
    </source>
</reference>
<comment type="caution">
    <text evidence="3">The sequence shown here is derived from an EMBL/GenBank/DDBJ whole genome shotgun (WGS) entry which is preliminary data.</text>
</comment>
<accession>A0ABW3RKI0</accession>
<dbReference type="Pfam" id="PF13372">
    <property type="entry name" value="Alginate_exp"/>
    <property type="match status" value="1"/>
</dbReference>
<protein>
    <submittedName>
        <fullName evidence="3">Alginate export family protein</fullName>
    </submittedName>
</protein>